<sequence length="115" mass="13239">MPDDDYDDDRDDETRRPARRRRGPRNNTDVPCPECGARSVRPGPWPWYLGTIGAMVCRAVICEECGHEYDERKPHAHLPTRKRNLAIVINLLGFVGIVSVFVLLGVWIYFTMGRR</sequence>
<evidence type="ECO:0000256" key="1">
    <source>
        <dbReference type="SAM" id="MobiDB-lite"/>
    </source>
</evidence>
<keyword evidence="4" id="KW-1185">Reference proteome</keyword>
<evidence type="ECO:0000313" key="3">
    <source>
        <dbReference type="EMBL" id="AWM36462.1"/>
    </source>
</evidence>
<dbReference type="EMBL" id="CP025958">
    <property type="protein sequence ID" value="AWM36462.1"/>
    <property type="molecule type" value="Genomic_DNA"/>
</dbReference>
<gene>
    <name evidence="3" type="ORF">C1280_05120</name>
</gene>
<dbReference type="Proteomes" id="UP000245802">
    <property type="component" value="Chromosome"/>
</dbReference>
<reference evidence="3 4" key="1">
    <citation type="submission" date="2018-01" db="EMBL/GenBank/DDBJ databases">
        <title>G. obscuriglobus.</title>
        <authorList>
            <person name="Franke J."/>
            <person name="Blomberg W."/>
            <person name="Selmecki A."/>
        </authorList>
    </citation>
    <scope>NUCLEOTIDE SEQUENCE [LARGE SCALE GENOMIC DNA]</scope>
    <source>
        <strain evidence="3 4">DSM 5831</strain>
    </source>
</reference>
<feature type="region of interest" description="Disordered" evidence="1">
    <location>
        <begin position="1"/>
        <end position="32"/>
    </location>
</feature>
<dbReference type="KEGG" id="gog:C1280_05120"/>
<dbReference type="OrthoDB" id="9810131at2"/>
<protein>
    <submittedName>
        <fullName evidence="3">Uncharacterized protein</fullName>
    </submittedName>
</protein>
<dbReference type="AlphaFoldDB" id="A0A2Z3GWJ9"/>
<evidence type="ECO:0000313" key="4">
    <source>
        <dbReference type="Proteomes" id="UP000245802"/>
    </source>
</evidence>
<dbReference type="RefSeq" id="WP_010052225.1">
    <property type="nucleotide sequence ID" value="NZ_CP025958.1"/>
</dbReference>
<accession>A0A2Z3GWJ9</accession>
<feature type="transmembrane region" description="Helical" evidence="2">
    <location>
        <begin position="85"/>
        <end position="110"/>
    </location>
</feature>
<organism evidence="3 4">
    <name type="scientific">Gemmata obscuriglobus</name>
    <dbReference type="NCBI Taxonomy" id="114"/>
    <lineage>
        <taxon>Bacteria</taxon>
        <taxon>Pseudomonadati</taxon>
        <taxon>Planctomycetota</taxon>
        <taxon>Planctomycetia</taxon>
        <taxon>Gemmatales</taxon>
        <taxon>Gemmataceae</taxon>
        <taxon>Gemmata</taxon>
    </lineage>
</organism>
<evidence type="ECO:0000256" key="2">
    <source>
        <dbReference type="SAM" id="Phobius"/>
    </source>
</evidence>
<name>A0A2Z3GWJ9_9BACT</name>
<proteinExistence type="predicted"/>
<keyword evidence="2" id="KW-1133">Transmembrane helix</keyword>
<keyword evidence="2" id="KW-0812">Transmembrane</keyword>
<keyword evidence="2" id="KW-0472">Membrane</keyword>
<feature type="compositionally biased region" description="Acidic residues" evidence="1">
    <location>
        <begin position="1"/>
        <end position="11"/>
    </location>
</feature>